<dbReference type="SUPFAM" id="SSF53335">
    <property type="entry name" value="S-adenosyl-L-methionine-dependent methyltransferases"/>
    <property type="match status" value="1"/>
</dbReference>
<accession>A0A1F5H4R8</accession>
<sequence>MSVEVTTSACYSPFETIRTPEGMIDHSFGPYSETREHLDPWLPKLLGVLNIPSGRILELGCGRGQSAETILPFVGSDSEFILSDSDLESCIDCGWKFRDQDNVYVDHADALSELACHKDDSVSQVWYLNGIHLDEQRAQVINTSYKKLKPGGLLIANSSFTTESEPASEIRFYRRWIGHAMRKLKARDLHLHDLVKQHNTMQRLSKRDYDELFKEVGFNLLDLEPFSLSMEDEGSQLKTTINGLFRIAQYTAWIQGSMPVYDEVEPIPPEIFVGRLDTVTHVQQEALLEVYPELIGARVTPRNNAIWVARKPIRDEVIRTEPFKK</sequence>
<evidence type="ECO:0000259" key="1">
    <source>
        <dbReference type="Pfam" id="PF13649"/>
    </source>
</evidence>
<evidence type="ECO:0000313" key="2">
    <source>
        <dbReference type="EMBL" id="OGD99160.1"/>
    </source>
</evidence>
<dbReference type="EMBL" id="MFBH01000033">
    <property type="protein sequence ID" value="OGD99160.1"/>
    <property type="molecule type" value="Genomic_DNA"/>
</dbReference>
<name>A0A1F5H4R8_9BACT</name>
<evidence type="ECO:0000313" key="3">
    <source>
        <dbReference type="Proteomes" id="UP000178393"/>
    </source>
</evidence>
<dbReference type="CDD" id="cd02440">
    <property type="entry name" value="AdoMet_MTases"/>
    <property type="match status" value="1"/>
</dbReference>
<feature type="domain" description="Methyltransferase" evidence="1">
    <location>
        <begin position="56"/>
        <end position="152"/>
    </location>
</feature>
<dbReference type="Proteomes" id="UP000178393">
    <property type="component" value="Unassembled WGS sequence"/>
</dbReference>
<proteinExistence type="predicted"/>
<dbReference type="Gene3D" id="3.40.50.150">
    <property type="entry name" value="Vaccinia Virus protein VP39"/>
    <property type="match status" value="1"/>
</dbReference>
<reference evidence="2 3" key="1">
    <citation type="journal article" date="2016" name="Nat. Commun.">
        <title>Thousands of microbial genomes shed light on interconnected biogeochemical processes in an aquifer system.</title>
        <authorList>
            <person name="Anantharaman K."/>
            <person name="Brown C.T."/>
            <person name="Hug L.A."/>
            <person name="Sharon I."/>
            <person name="Castelle C.J."/>
            <person name="Probst A.J."/>
            <person name="Thomas B.C."/>
            <person name="Singh A."/>
            <person name="Wilkins M.J."/>
            <person name="Karaoz U."/>
            <person name="Brodie E.L."/>
            <person name="Williams K.H."/>
            <person name="Hubbard S.S."/>
            <person name="Banfield J.F."/>
        </authorList>
    </citation>
    <scope>NUCLEOTIDE SEQUENCE [LARGE SCALE GENOMIC DNA]</scope>
</reference>
<dbReference type="Pfam" id="PF13649">
    <property type="entry name" value="Methyltransf_25"/>
    <property type="match status" value="1"/>
</dbReference>
<dbReference type="AlphaFoldDB" id="A0A1F5H4R8"/>
<dbReference type="InterPro" id="IPR041698">
    <property type="entry name" value="Methyltransf_25"/>
</dbReference>
<comment type="caution">
    <text evidence="2">The sequence shown here is derived from an EMBL/GenBank/DDBJ whole genome shotgun (WGS) entry which is preliminary data.</text>
</comment>
<organism evidence="2 3">
    <name type="scientific">Candidatus Curtissbacteria bacterium RIFCSPHIGHO2_12_41_11</name>
    <dbReference type="NCBI Taxonomy" id="1797718"/>
    <lineage>
        <taxon>Bacteria</taxon>
        <taxon>Candidatus Curtissiibacteriota</taxon>
    </lineage>
</organism>
<dbReference type="InterPro" id="IPR029063">
    <property type="entry name" value="SAM-dependent_MTases_sf"/>
</dbReference>
<protein>
    <recommendedName>
        <fullName evidence="1">Methyltransferase domain-containing protein</fullName>
    </recommendedName>
</protein>
<gene>
    <name evidence="2" type="ORF">A2W45_02720</name>
</gene>